<dbReference type="EMBL" id="CP091959">
    <property type="protein sequence ID" value="UOG58800.1"/>
    <property type="molecule type" value="Genomic_DNA"/>
</dbReference>
<evidence type="ECO:0000313" key="2">
    <source>
        <dbReference type="Proteomes" id="UP000829829"/>
    </source>
</evidence>
<name>A0AAE9KA95_9LEPT</name>
<geneLocation type="plasmid" evidence="1 2">
    <name>p1_LIP1512017</name>
</geneLocation>
<dbReference type="RefSeq" id="WP_243816181.1">
    <property type="nucleotide sequence ID" value="NZ_CP091959.1"/>
</dbReference>
<proteinExistence type="predicted"/>
<gene>
    <name evidence="1" type="ORF">MAL03_20405</name>
</gene>
<protein>
    <submittedName>
        <fullName evidence="1">Uncharacterized protein</fullName>
    </submittedName>
</protein>
<dbReference type="Proteomes" id="UP000829829">
    <property type="component" value="Plasmid p1_LIP1512017"/>
</dbReference>
<keyword evidence="1" id="KW-0614">Plasmid</keyword>
<organism evidence="1 2">
    <name type="scientific">Leptospira noguchii</name>
    <dbReference type="NCBI Taxonomy" id="28182"/>
    <lineage>
        <taxon>Bacteria</taxon>
        <taxon>Pseudomonadati</taxon>
        <taxon>Spirochaetota</taxon>
        <taxon>Spirochaetia</taxon>
        <taxon>Leptospirales</taxon>
        <taxon>Leptospiraceae</taxon>
        <taxon>Leptospira</taxon>
    </lineage>
</organism>
<evidence type="ECO:0000313" key="1">
    <source>
        <dbReference type="EMBL" id="UOG58800.1"/>
    </source>
</evidence>
<sequence>MRVVRQIAFYNKLESGKDFIFIRILNLLIKLKARSCNVGFAFIFLHRIHIIELVTLLSNSE</sequence>
<dbReference type="AlphaFoldDB" id="A0AAE9KA95"/>
<reference evidence="1" key="1">
    <citation type="submission" date="2022-02" db="EMBL/GenBank/DDBJ databases">
        <title>The genetically variable rfb locus in Leptospira is a mobile cassette and a molecular signature of serovar identity.</title>
        <authorList>
            <person name="Nieves C."/>
            <person name="Vincent A.T."/>
            <person name="Zarantonelli L."/>
            <person name="Picardeau M."/>
            <person name="Veyrier F.J."/>
            <person name="Buschiazzo A."/>
        </authorList>
    </citation>
    <scope>NUCLEOTIDE SEQUENCE</scope>
    <source>
        <strain evidence="1">IP1512017</strain>
        <plasmid evidence="1">p1_LIP1512017</plasmid>
    </source>
</reference>
<accession>A0AAE9KA95</accession>